<gene>
    <name evidence="6" type="primary">coaBC</name>
    <name evidence="10" type="ORF">BTO22_18020</name>
</gene>
<dbReference type="HAMAP" id="MF_02225">
    <property type="entry name" value="CoaBC"/>
    <property type="match status" value="1"/>
</dbReference>
<comment type="caution">
    <text evidence="10">The sequence shown here is derived from an EMBL/GenBank/DDBJ whole genome shotgun (WGS) entry which is preliminary data.</text>
</comment>
<dbReference type="RefSeq" id="WP_105056709.1">
    <property type="nucleotide sequence ID" value="NZ_CAWNRT010000003.1"/>
</dbReference>
<dbReference type="Proteomes" id="UP000239263">
    <property type="component" value="Unassembled WGS sequence"/>
</dbReference>
<evidence type="ECO:0000256" key="2">
    <source>
        <dbReference type="ARBA" id="ARBA00022643"/>
    </source>
</evidence>
<keyword evidence="6" id="KW-0479">Metal-binding</keyword>
<comment type="similarity">
    <text evidence="6 7">In the C-terminal section; belongs to the PPC synthetase family.</text>
</comment>
<dbReference type="GO" id="GO:0015937">
    <property type="term" value="P:coenzyme A biosynthetic process"/>
    <property type="evidence" value="ECO:0007669"/>
    <property type="project" value="UniProtKB-UniRule"/>
</dbReference>
<feature type="active site" description="Proton donor" evidence="6">
    <location>
        <position position="159"/>
    </location>
</feature>
<feature type="domain" description="DNA/pantothenate metabolism flavoprotein C-terminal" evidence="9">
    <location>
        <begin position="189"/>
        <end position="400"/>
    </location>
</feature>
<feature type="binding site" evidence="6">
    <location>
        <begin position="310"/>
        <end position="313"/>
    </location>
    <ligand>
        <name>CTP</name>
        <dbReference type="ChEBI" id="CHEBI:37563"/>
    </ligand>
</feature>
<evidence type="ECO:0000256" key="6">
    <source>
        <dbReference type="HAMAP-Rule" id="MF_02225"/>
    </source>
</evidence>
<dbReference type="EC" id="6.3.2.5" evidence="6"/>
<comment type="function">
    <text evidence="6">Catalyzes two sequential steps in the biosynthesis of coenzyme A. In the first step cysteine is conjugated to 4'-phosphopantothenate to form 4-phosphopantothenoylcysteine. In the second step the latter compound is decarboxylated to form 4'-phosphopantotheine.</text>
</comment>
<dbReference type="EMBL" id="MSCO01000003">
    <property type="protein sequence ID" value="PQJ83287.1"/>
    <property type="molecule type" value="Genomic_DNA"/>
</dbReference>
<dbReference type="GO" id="GO:0004632">
    <property type="term" value="F:phosphopantothenate--cysteine ligase activity"/>
    <property type="evidence" value="ECO:0007669"/>
    <property type="project" value="UniProtKB-UniRule"/>
</dbReference>
<name>A0A2S7X0C4_9GAMM</name>
<comment type="similarity">
    <text evidence="6 7">In the N-terminal section; belongs to the HFCD (homo-oligomeric flavin containing Cys decarboxylase) superfamily.</text>
</comment>
<comment type="function">
    <text evidence="7">Catalyzes two steps in the biosynthesis of coenzyme A. In the first step cysteine is conjugated to 4'-phosphopantothenate to form 4-phosphopantothenoylcysteine, in the latter compound is decarboxylated to form 4'-phosphopantotheine.</text>
</comment>
<evidence type="ECO:0000259" key="8">
    <source>
        <dbReference type="Pfam" id="PF02441"/>
    </source>
</evidence>
<comment type="cofactor">
    <cofactor evidence="6">
        <name>FMN</name>
        <dbReference type="ChEBI" id="CHEBI:58210"/>
    </cofactor>
    <text evidence="6">Binds 1 FMN per subunit.</text>
</comment>
<dbReference type="Gene3D" id="3.40.50.10300">
    <property type="entry name" value="CoaB-like"/>
    <property type="match status" value="1"/>
</dbReference>
<comment type="pathway">
    <text evidence="6 7">Cofactor biosynthesis; coenzyme A biosynthesis; CoA from (R)-pantothenate: step 3/5.</text>
</comment>
<dbReference type="AlphaFoldDB" id="A0A2S7X0C4"/>
<dbReference type="UniPathway" id="UPA00241">
    <property type="reaction ID" value="UER00353"/>
</dbReference>
<feature type="region of interest" description="Phosphopantothenoylcysteine decarboxylase" evidence="6">
    <location>
        <begin position="1"/>
        <end position="193"/>
    </location>
</feature>
<keyword evidence="3 6" id="KW-0210">Decarboxylase</keyword>
<keyword evidence="1 6" id="KW-0436">Ligase</keyword>
<evidence type="ECO:0000313" key="11">
    <source>
        <dbReference type="Proteomes" id="UP000239263"/>
    </source>
</evidence>
<evidence type="ECO:0000256" key="5">
    <source>
        <dbReference type="ARBA" id="ARBA00023268"/>
    </source>
</evidence>
<comment type="cofactor">
    <cofactor evidence="6">
        <name>Mg(2+)</name>
        <dbReference type="ChEBI" id="CHEBI:18420"/>
    </cofactor>
</comment>
<feature type="binding site" evidence="6">
    <location>
        <position position="329"/>
    </location>
    <ligand>
        <name>CTP</name>
        <dbReference type="ChEBI" id="CHEBI:37563"/>
    </ligand>
</feature>
<dbReference type="SUPFAM" id="SSF52507">
    <property type="entry name" value="Homo-oligomeric flavin-containing Cys decarboxylases, HFCD"/>
    <property type="match status" value="1"/>
</dbReference>
<comment type="catalytic activity">
    <reaction evidence="6 7">
        <text>N-[(R)-4-phosphopantothenoyl]-L-cysteine + H(+) = (R)-4'-phosphopantetheine + CO2</text>
        <dbReference type="Rhea" id="RHEA:16793"/>
        <dbReference type="ChEBI" id="CHEBI:15378"/>
        <dbReference type="ChEBI" id="CHEBI:16526"/>
        <dbReference type="ChEBI" id="CHEBI:59458"/>
        <dbReference type="ChEBI" id="CHEBI:61723"/>
        <dbReference type="EC" id="4.1.1.36"/>
    </reaction>
</comment>
<evidence type="ECO:0000256" key="3">
    <source>
        <dbReference type="ARBA" id="ARBA00022793"/>
    </source>
</evidence>
<dbReference type="GO" id="GO:0071513">
    <property type="term" value="C:phosphopantothenoylcysteine decarboxylase complex"/>
    <property type="evidence" value="ECO:0007669"/>
    <property type="project" value="TreeGrafter"/>
</dbReference>
<dbReference type="PANTHER" id="PTHR14359:SF6">
    <property type="entry name" value="PHOSPHOPANTOTHENOYLCYSTEINE DECARBOXYLASE"/>
    <property type="match status" value="1"/>
</dbReference>
<dbReference type="OrthoDB" id="9802554at2"/>
<evidence type="ECO:0000313" key="10">
    <source>
        <dbReference type="EMBL" id="PQJ83287.1"/>
    </source>
</evidence>
<dbReference type="InterPro" id="IPR003382">
    <property type="entry name" value="Flavoprotein"/>
</dbReference>
<keyword evidence="5 6" id="KW-0511">Multifunctional enzyme</keyword>
<dbReference type="GO" id="GO:0004633">
    <property type="term" value="F:phosphopantothenoylcysteine decarboxylase activity"/>
    <property type="evidence" value="ECO:0007669"/>
    <property type="project" value="UniProtKB-UniRule"/>
</dbReference>
<reference evidence="10 11" key="1">
    <citation type="submission" date="2016-12" db="EMBL/GenBank/DDBJ databases">
        <title>Diversity of luminous bacteria.</title>
        <authorList>
            <person name="Yoshizawa S."/>
            <person name="Kogure K."/>
        </authorList>
    </citation>
    <scope>NUCLEOTIDE SEQUENCE [LARGE SCALE GENOMIC DNA]</scope>
    <source>
        <strain evidence="10 11">ATCC 33715</strain>
    </source>
</reference>
<comment type="catalytic activity">
    <reaction evidence="6 7">
        <text>(R)-4'-phosphopantothenate + L-cysteine + CTP = N-[(R)-4-phosphopantothenoyl]-L-cysteine + CMP + diphosphate + H(+)</text>
        <dbReference type="Rhea" id="RHEA:19397"/>
        <dbReference type="ChEBI" id="CHEBI:10986"/>
        <dbReference type="ChEBI" id="CHEBI:15378"/>
        <dbReference type="ChEBI" id="CHEBI:33019"/>
        <dbReference type="ChEBI" id="CHEBI:35235"/>
        <dbReference type="ChEBI" id="CHEBI:37563"/>
        <dbReference type="ChEBI" id="CHEBI:59458"/>
        <dbReference type="ChEBI" id="CHEBI:60377"/>
        <dbReference type="EC" id="6.3.2.5"/>
    </reaction>
</comment>
<dbReference type="Pfam" id="PF04127">
    <property type="entry name" value="DFP"/>
    <property type="match status" value="1"/>
</dbReference>
<dbReference type="PANTHER" id="PTHR14359">
    <property type="entry name" value="HOMO-OLIGOMERIC FLAVIN CONTAINING CYS DECARBOXYLASE FAMILY"/>
    <property type="match status" value="1"/>
</dbReference>
<feature type="binding site" evidence="6">
    <location>
        <position position="343"/>
    </location>
    <ligand>
        <name>CTP</name>
        <dbReference type="ChEBI" id="CHEBI:37563"/>
    </ligand>
</feature>
<proteinExistence type="inferred from homology"/>
<comment type="pathway">
    <text evidence="6 7">Cofactor biosynthesis; coenzyme A biosynthesis; CoA from (R)-pantothenate: step 2/5.</text>
</comment>
<dbReference type="GO" id="GO:0046872">
    <property type="term" value="F:metal ion binding"/>
    <property type="evidence" value="ECO:0007669"/>
    <property type="project" value="UniProtKB-KW"/>
</dbReference>
<dbReference type="InterPro" id="IPR036551">
    <property type="entry name" value="Flavin_trans-like"/>
</dbReference>
<dbReference type="GO" id="GO:0015941">
    <property type="term" value="P:pantothenate catabolic process"/>
    <property type="evidence" value="ECO:0007669"/>
    <property type="project" value="InterPro"/>
</dbReference>
<dbReference type="InterPro" id="IPR005252">
    <property type="entry name" value="CoaBC"/>
</dbReference>
<dbReference type="SUPFAM" id="SSF102645">
    <property type="entry name" value="CoaB-like"/>
    <property type="match status" value="1"/>
</dbReference>
<feature type="region of interest" description="Phosphopantothenate--cysteine ligase" evidence="6">
    <location>
        <begin position="194"/>
        <end position="409"/>
    </location>
</feature>
<evidence type="ECO:0000256" key="1">
    <source>
        <dbReference type="ARBA" id="ARBA00022598"/>
    </source>
</evidence>
<evidence type="ECO:0000256" key="7">
    <source>
        <dbReference type="RuleBase" id="RU364078"/>
    </source>
</evidence>
<feature type="domain" description="Flavoprotein" evidence="8">
    <location>
        <begin position="7"/>
        <end position="179"/>
    </location>
</feature>
<dbReference type="Pfam" id="PF02441">
    <property type="entry name" value="Flavoprotein"/>
    <property type="match status" value="1"/>
</dbReference>
<protein>
    <recommendedName>
        <fullName evidence="6">Coenzyme A biosynthesis bifunctional protein CoaBC</fullName>
    </recommendedName>
    <alternativeName>
        <fullName evidence="6">DNA/pantothenate metabolism flavoprotein</fullName>
    </alternativeName>
    <alternativeName>
        <fullName evidence="6">Phosphopantothenoylcysteine synthetase/decarboxylase</fullName>
        <shortName evidence="6">PPCS-PPCDC</shortName>
    </alternativeName>
    <domain>
        <recommendedName>
            <fullName evidence="6">Phosphopantothenoylcysteine decarboxylase</fullName>
            <shortName evidence="6">PPC decarboxylase</shortName>
            <shortName evidence="6">PPC-DC</shortName>
            <ecNumber evidence="6">4.1.1.36</ecNumber>
        </recommendedName>
        <alternativeName>
            <fullName evidence="6">CoaC</fullName>
        </alternativeName>
    </domain>
    <domain>
        <recommendedName>
            <fullName evidence="6">Phosphopantothenate--cysteine ligase</fullName>
            <ecNumber evidence="6">6.3.2.5</ecNumber>
        </recommendedName>
        <alternativeName>
            <fullName evidence="6">CoaB</fullName>
        </alternativeName>
        <alternativeName>
            <fullName evidence="6">Phosphopantothenoylcysteine synthetase</fullName>
            <shortName evidence="6">PPC synthetase</shortName>
            <shortName evidence="6">PPC-S</shortName>
        </alternativeName>
    </domain>
</protein>
<feature type="binding site" evidence="6">
    <location>
        <position position="282"/>
    </location>
    <ligand>
        <name>CTP</name>
        <dbReference type="ChEBI" id="CHEBI:37563"/>
    </ligand>
</feature>
<feature type="binding site" evidence="6">
    <location>
        <position position="347"/>
    </location>
    <ligand>
        <name>CTP</name>
        <dbReference type="ChEBI" id="CHEBI:37563"/>
    </ligand>
</feature>
<dbReference type="GO" id="GO:0010181">
    <property type="term" value="F:FMN binding"/>
    <property type="evidence" value="ECO:0007669"/>
    <property type="project" value="UniProtKB-UniRule"/>
</dbReference>
<keyword evidence="2 6" id="KW-0288">FMN</keyword>
<dbReference type="EC" id="4.1.1.36" evidence="6"/>
<keyword evidence="6" id="KW-0460">Magnesium</keyword>
<organism evidence="10 11">
    <name type="scientific">Aliivibrio sifiae</name>
    <dbReference type="NCBI Taxonomy" id="566293"/>
    <lineage>
        <taxon>Bacteria</taxon>
        <taxon>Pseudomonadati</taxon>
        <taxon>Pseudomonadota</taxon>
        <taxon>Gammaproteobacteria</taxon>
        <taxon>Vibrionales</taxon>
        <taxon>Vibrionaceae</taxon>
        <taxon>Aliivibrio</taxon>
    </lineage>
</organism>
<keyword evidence="4 6" id="KW-0456">Lyase</keyword>
<comment type="caution">
    <text evidence="6">Lacks conserved residue(s) required for the propagation of feature annotation.</text>
</comment>
<feature type="binding site" evidence="6">
    <location>
        <position position="292"/>
    </location>
    <ligand>
        <name>CTP</name>
        <dbReference type="ChEBI" id="CHEBI:37563"/>
    </ligand>
</feature>
<dbReference type="InterPro" id="IPR035929">
    <property type="entry name" value="CoaB-like_sf"/>
</dbReference>
<dbReference type="NCBIfam" id="TIGR00521">
    <property type="entry name" value="coaBC_dfp"/>
    <property type="match status" value="1"/>
</dbReference>
<keyword evidence="6 7" id="KW-0285">Flavoprotein</keyword>
<accession>A0A2S7X0C4</accession>
<dbReference type="Gene3D" id="3.40.50.1950">
    <property type="entry name" value="Flavin prenyltransferase-like"/>
    <property type="match status" value="1"/>
</dbReference>
<sequence length="409" mass="43901">MASLSGKRILLGISGGIAAYKCAELTRRLIERGAEVRVVMTTAAKEFITPLTMQAVSGHPVADSLLDPAAEASMGHIELAKWADIVLIAPATADLIARMAAGMGNDLLSTLVLATDSPIAVSPAMNQQMYSNIATQENIATLSRRGMNIWGPAAGQQACGDVGMGRMLEPMDLVHLCEDFFHTNDEKLLQGFSLLITAGPTREALDPVRYISNHSSGKMGFSIADAAAKLGAKVTLVSGPVNLVTPDNVERIDVESAEQMHNAVMDNAGTHSIFIACAAVADFKASLISEQKLKKNADEDGMTIHMVKNPDIVASVAAMTEKRPFTVGFAAETQDVEKYSRSKLERKKLDMICANDVSIKGQGFNSDNNALHLYWKNGDKALPLTTKSELSKAIMLEVVERLETIRCAN</sequence>
<evidence type="ECO:0000259" key="9">
    <source>
        <dbReference type="Pfam" id="PF04127"/>
    </source>
</evidence>
<dbReference type="InterPro" id="IPR007085">
    <property type="entry name" value="DNA/pantothenate-metab_flavo_C"/>
</dbReference>
<evidence type="ECO:0000256" key="4">
    <source>
        <dbReference type="ARBA" id="ARBA00023239"/>
    </source>
</evidence>